<dbReference type="Proteomes" id="UP000410984">
    <property type="component" value="Unassembled WGS sequence"/>
</dbReference>
<evidence type="ECO:0000313" key="2">
    <source>
        <dbReference type="Proteomes" id="UP000410984"/>
    </source>
</evidence>
<dbReference type="AlphaFoldDB" id="A0A509EKF6"/>
<reference evidence="1 2" key="1">
    <citation type="submission" date="2019-06" db="EMBL/GenBank/DDBJ databases">
        <authorList>
            <person name="Rodrigo-Torres L."/>
            <person name="Arahal R. D."/>
            <person name="Lucena T."/>
        </authorList>
    </citation>
    <scope>NUCLEOTIDE SEQUENCE [LARGE SCALE GENOMIC DNA]</scope>
    <source>
        <strain evidence="1 2">SB0023/3</strain>
    </source>
</reference>
<sequence>MLTLVDGELRVRSVATAMAALQAQASSYLAGDDASVAAFLVARRAEAGPEEETSVGTQDQVSAITAELVRDA</sequence>
<dbReference type="EMBL" id="CABFPH010000170">
    <property type="protein sequence ID" value="VUD74886.1"/>
    <property type="molecule type" value="Genomic_DNA"/>
</dbReference>
<name>A0A509EKF6_9HYPH</name>
<organism evidence="1 2">
    <name type="scientific">Methylobacterium symbioticum</name>
    <dbReference type="NCBI Taxonomy" id="2584084"/>
    <lineage>
        <taxon>Bacteria</taxon>
        <taxon>Pseudomonadati</taxon>
        <taxon>Pseudomonadota</taxon>
        <taxon>Alphaproteobacteria</taxon>
        <taxon>Hyphomicrobiales</taxon>
        <taxon>Methylobacteriaceae</taxon>
        <taxon>Methylobacterium</taxon>
    </lineage>
</organism>
<gene>
    <name evidence="1" type="ORF">MET9862_05520</name>
</gene>
<evidence type="ECO:0000313" key="1">
    <source>
        <dbReference type="EMBL" id="VUD74886.1"/>
    </source>
</evidence>
<dbReference type="OrthoDB" id="8000483at2"/>
<dbReference type="RefSeq" id="WP_053611564.1">
    <property type="nucleotide sequence ID" value="NZ_CABFPH010000170.1"/>
</dbReference>
<proteinExistence type="predicted"/>
<accession>A0A509EKF6</accession>
<keyword evidence="2" id="KW-1185">Reference proteome</keyword>
<protein>
    <submittedName>
        <fullName evidence="1">Uncharacterized protein</fullName>
    </submittedName>
</protein>